<keyword evidence="1" id="KW-0472">Membrane</keyword>
<sequence length="81" mass="9049">MTPRTIGRKIAFGFSVFSIVSMVVSLVTLIYFMATRGSGDVITASLFATTLFFLSCGIVLYLMSKPPRYKLEPWDSIEKTE</sequence>
<evidence type="ECO:0000256" key="1">
    <source>
        <dbReference type="SAM" id="Phobius"/>
    </source>
</evidence>
<organism evidence="2 3">
    <name type="scientific">Sulfuricella denitrificans (strain DSM 22764 / NBRC 105220 / skB26)</name>
    <dbReference type="NCBI Taxonomy" id="1163617"/>
    <lineage>
        <taxon>Bacteria</taxon>
        <taxon>Pseudomonadati</taxon>
        <taxon>Pseudomonadota</taxon>
        <taxon>Betaproteobacteria</taxon>
        <taxon>Nitrosomonadales</taxon>
        <taxon>Sulfuricellaceae</taxon>
        <taxon>Sulfuricella</taxon>
    </lineage>
</organism>
<proteinExistence type="predicted"/>
<dbReference type="STRING" id="1163617.SCD_n00152"/>
<evidence type="ECO:0000313" key="3">
    <source>
        <dbReference type="Proteomes" id="UP000015559"/>
    </source>
</evidence>
<name>S6AE49_SULDS</name>
<dbReference type="KEGG" id="sdr:SCD_n00152"/>
<dbReference type="EMBL" id="AP013066">
    <property type="protein sequence ID" value="BAN34001.1"/>
    <property type="molecule type" value="Genomic_DNA"/>
</dbReference>
<keyword evidence="1" id="KW-1133">Transmembrane helix</keyword>
<dbReference type="Proteomes" id="UP000015559">
    <property type="component" value="Chromosome"/>
</dbReference>
<evidence type="ECO:0000313" key="2">
    <source>
        <dbReference type="EMBL" id="BAN34001.1"/>
    </source>
</evidence>
<dbReference type="AlphaFoldDB" id="S6AE49"/>
<accession>S6AE49</accession>
<gene>
    <name evidence="2" type="ORF">SCD_n00152</name>
</gene>
<reference evidence="2 3" key="1">
    <citation type="journal article" date="2012" name="Appl. Environ. Microbiol.">
        <title>Draft genome sequence of a psychrotolerant sulfur-oxidizing bacterium, Sulfuricella denitrificans skB26, and proteomic insights into cold adaptation.</title>
        <authorList>
            <person name="Watanabe T."/>
            <person name="Kojima H."/>
            <person name="Fukui M."/>
        </authorList>
    </citation>
    <scope>NUCLEOTIDE SEQUENCE [LARGE SCALE GENOMIC DNA]</scope>
    <source>
        <strain evidence="3">skB26</strain>
    </source>
</reference>
<keyword evidence="1" id="KW-0812">Transmembrane</keyword>
<feature type="transmembrane region" description="Helical" evidence="1">
    <location>
        <begin position="41"/>
        <end position="63"/>
    </location>
</feature>
<dbReference type="RefSeq" id="WP_009207053.1">
    <property type="nucleotide sequence ID" value="NC_022357.1"/>
</dbReference>
<keyword evidence="3" id="KW-1185">Reference proteome</keyword>
<dbReference type="OrthoDB" id="8564895at2"/>
<feature type="transmembrane region" description="Helical" evidence="1">
    <location>
        <begin position="12"/>
        <end position="35"/>
    </location>
</feature>
<dbReference type="HOGENOM" id="CLU_2572578_0_0_4"/>
<protein>
    <submittedName>
        <fullName evidence="2">Uncharacterized protein</fullName>
    </submittedName>
</protein>